<dbReference type="Pfam" id="PF10502">
    <property type="entry name" value="Peptidase_S26"/>
    <property type="match status" value="2"/>
</dbReference>
<dbReference type="EMBL" id="WACR01000013">
    <property type="protein sequence ID" value="KAB1062040.1"/>
    <property type="molecule type" value="Genomic_DNA"/>
</dbReference>
<keyword evidence="5 7" id="KW-0378">Hydrolase</keyword>
<dbReference type="GO" id="GO:0009003">
    <property type="term" value="F:signal peptidase activity"/>
    <property type="evidence" value="ECO:0007669"/>
    <property type="project" value="UniProtKB-EC"/>
</dbReference>
<feature type="active site" evidence="6">
    <location>
        <position position="48"/>
    </location>
</feature>
<evidence type="ECO:0000256" key="2">
    <source>
        <dbReference type="ARBA" id="ARBA00009370"/>
    </source>
</evidence>
<reference evidence="9 10" key="1">
    <citation type="submission" date="2019-09" db="EMBL/GenBank/DDBJ databases">
        <title>Genomes of Cryomorphaceae.</title>
        <authorList>
            <person name="Bowman J.P."/>
        </authorList>
    </citation>
    <scope>NUCLEOTIDE SEQUENCE [LARGE SCALE GENOMIC DNA]</scope>
    <source>
        <strain evidence="9 10">KCTC 52047</strain>
    </source>
</reference>
<comment type="subcellular location">
    <subcellularLocation>
        <location evidence="7">Membrane</location>
        <topology evidence="7">Single-pass type II membrane protein</topology>
    </subcellularLocation>
</comment>
<dbReference type="NCBIfam" id="TIGR02227">
    <property type="entry name" value="sigpep_I_bact"/>
    <property type="match status" value="1"/>
</dbReference>
<keyword evidence="7" id="KW-0645">Protease</keyword>
<feature type="domain" description="Peptidase S26" evidence="8">
    <location>
        <begin position="18"/>
        <end position="162"/>
    </location>
</feature>
<dbReference type="RefSeq" id="WP_151170084.1">
    <property type="nucleotide sequence ID" value="NZ_WACR01000013.1"/>
</dbReference>
<dbReference type="SUPFAM" id="SSF51306">
    <property type="entry name" value="LexA/Signal peptidase"/>
    <property type="match status" value="2"/>
</dbReference>
<evidence type="ECO:0000256" key="7">
    <source>
        <dbReference type="RuleBase" id="RU362042"/>
    </source>
</evidence>
<dbReference type="AlphaFoldDB" id="A0A6N6M3M6"/>
<dbReference type="GO" id="GO:0016020">
    <property type="term" value="C:membrane"/>
    <property type="evidence" value="ECO:0007669"/>
    <property type="project" value="UniProtKB-SubCell"/>
</dbReference>
<keyword evidence="10" id="KW-1185">Reference proteome</keyword>
<dbReference type="PANTHER" id="PTHR43390:SF1">
    <property type="entry name" value="CHLOROPLAST PROCESSING PEPTIDASE"/>
    <property type="match status" value="1"/>
</dbReference>
<evidence type="ECO:0000256" key="1">
    <source>
        <dbReference type="ARBA" id="ARBA00000677"/>
    </source>
</evidence>
<dbReference type="PANTHER" id="PTHR43390">
    <property type="entry name" value="SIGNAL PEPTIDASE I"/>
    <property type="match status" value="1"/>
</dbReference>
<feature type="active site" evidence="6">
    <location>
        <position position="133"/>
    </location>
</feature>
<dbReference type="InterPro" id="IPR000223">
    <property type="entry name" value="Pept_S26A_signal_pept_1"/>
</dbReference>
<dbReference type="InterPro" id="IPR036286">
    <property type="entry name" value="LexA/Signal_pep-like_sf"/>
</dbReference>
<comment type="caution">
    <text evidence="9">The sequence shown here is derived from an EMBL/GenBank/DDBJ whole genome shotgun (WGS) entry which is preliminary data.</text>
</comment>
<dbReference type="PRINTS" id="PR00727">
    <property type="entry name" value="LEADERPTASE"/>
</dbReference>
<evidence type="ECO:0000313" key="10">
    <source>
        <dbReference type="Proteomes" id="UP000435357"/>
    </source>
</evidence>
<gene>
    <name evidence="9" type="primary">lepB</name>
    <name evidence="9" type="ORF">F3059_13265</name>
</gene>
<organism evidence="9 10">
    <name type="scientific">Salibacter halophilus</name>
    <dbReference type="NCBI Taxonomy" id="1803916"/>
    <lineage>
        <taxon>Bacteria</taxon>
        <taxon>Pseudomonadati</taxon>
        <taxon>Bacteroidota</taxon>
        <taxon>Flavobacteriia</taxon>
        <taxon>Flavobacteriales</taxon>
        <taxon>Salibacteraceae</taxon>
        <taxon>Salibacter</taxon>
    </lineage>
</organism>
<accession>A0A6N6M3M6</accession>
<comment type="similarity">
    <text evidence="2 7">Belongs to the peptidase S26 family.</text>
</comment>
<dbReference type="PROSITE" id="PS00761">
    <property type="entry name" value="SPASE_I_3"/>
    <property type="match status" value="1"/>
</dbReference>
<sequence length="354" mass="41506">MKKKKYKQRKKHKSNSILQWGRAFLLALLILWIFKSGFFDLYLVSSRSMNATIQKGDFIIGNKLAVGPRLPITPLSIPFTHQKWLGFQPYSTIIQLPYLRIPGYDTVSRGDILIFNYPNESHHPIDQRTFFIKRCVALPGDELNIEDKEIFVNNEKIHFRGAELQFEYSIEIDRDLFEQIEGHSTINFPKKFDGKFSVNITEEQAEKLKSQKGVKSVRKTGSDRYQNTGLTFPSSPDLKWTKDNFGPLEIPFEGWRLRLNKTNFELYSSTIRDHENHNIERIDDQFYIDGKETEYYTFEQNYYFILGDNRDNSSDSRYWGLLPESHIVAITSRVLFSVNDEGVNWQRTLKSLTE</sequence>
<dbReference type="GO" id="GO:0004252">
    <property type="term" value="F:serine-type endopeptidase activity"/>
    <property type="evidence" value="ECO:0007669"/>
    <property type="project" value="InterPro"/>
</dbReference>
<protein>
    <recommendedName>
        <fullName evidence="4 7">Signal peptidase I</fullName>
        <ecNumber evidence="3 7">3.4.21.89</ecNumber>
    </recommendedName>
</protein>
<comment type="catalytic activity">
    <reaction evidence="1 7">
        <text>Cleavage of hydrophobic, N-terminal signal or leader sequences from secreted and periplasmic proteins.</text>
        <dbReference type="EC" id="3.4.21.89"/>
    </reaction>
</comment>
<dbReference type="EC" id="3.4.21.89" evidence="3 7"/>
<evidence type="ECO:0000256" key="3">
    <source>
        <dbReference type="ARBA" id="ARBA00013208"/>
    </source>
</evidence>
<proteinExistence type="inferred from homology"/>
<evidence type="ECO:0000259" key="8">
    <source>
        <dbReference type="Pfam" id="PF10502"/>
    </source>
</evidence>
<evidence type="ECO:0000256" key="4">
    <source>
        <dbReference type="ARBA" id="ARBA00019232"/>
    </source>
</evidence>
<dbReference type="InterPro" id="IPR019533">
    <property type="entry name" value="Peptidase_S26"/>
</dbReference>
<feature type="domain" description="Peptidase S26" evidence="8">
    <location>
        <begin position="293"/>
        <end position="332"/>
    </location>
</feature>
<dbReference type="OrthoDB" id="9802919at2"/>
<dbReference type="Proteomes" id="UP000435357">
    <property type="component" value="Unassembled WGS sequence"/>
</dbReference>
<dbReference type="CDD" id="cd06530">
    <property type="entry name" value="S26_SPase_I"/>
    <property type="match status" value="2"/>
</dbReference>
<evidence type="ECO:0000313" key="9">
    <source>
        <dbReference type="EMBL" id="KAB1062040.1"/>
    </source>
</evidence>
<dbReference type="GO" id="GO:0006465">
    <property type="term" value="P:signal peptide processing"/>
    <property type="evidence" value="ECO:0007669"/>
    <property type="project" value="InterPro"/>
</dbReference>
<evidence type="ECO:0000256" key="6">
    <source>
        <dbReference type="PIRSR" id="PIRSR600223-1"/>
    </source>
</evidence>
<dbReference type="InterPro" id="IPR019758">
    <property type="entry name" value="Pept_S26A_signal_pept_1_CS"/>
</dbReference>
<name>A0A6N6M3M6_9FLAO</name>
<dbReference type="Gene3D" id="2.10.109.10">
    <property type="entry name" value="Umud Fragment, subunit A"/>
    <property type="match status" value="2"/>
</dbReference>
<evidence type="ECO:0000256" key="5">
    <source>
        <dbReference type="ARBA" id="ARBA00022801"/>
    </source>
</evidence>